<accession>A0A9W7FEQ9</accession>
<gene>
    <name evidence="2" type="ORF">TrLO_g5134</name>
</gene>
<name>A0A9W7FEQ9_9STRA</name>
<dbReference type="AlphaFoldDB" id="A0A9W7FEQ9"/>
<evidence type="ECO:0000313" key="2">
    <source>
        <dbReference type="EMBL" id="GMI10884.1"/>
    </source>
</evidence>
<organism evidence="2 3">
    <name type="scientific">Triparma laevis f. longispina</name>
    <dbReference type="NCBI Taxonomy" id="1714387"/>
    <lineage>
        <taxon>Eukaryota</taxon>
        <taxon>Sar</taxon>
        <taxon>Stramenopiles</taxon>
        <taxon>Ochrophyta</taxon>
        <taxon>Bolidophyceae</taxon>
        <taxon>Parmales</taxon>
        <taxon>Triparmaceae</taxon>
        <taxon>Triparma</taxon>
    </lineage>
</organism>
<comment type="caution">
    <text evidence="2">The sequence shown here is derived from an EMBL/GenBank/DDBJ whole genome shotgun (WGS) entry which is preliminary data.</text>
</comment>
<sequence>MPLPLHPTPLPRRKSISPYAPLPLSSYTPSTPTHPRLPISTLPPSSAFTTAKALIDADLSPPSPPLNTTPAAAKSCSGRLESTFLTSPILKICTSMLKKRKRASLSPRPNLPPPSPTPPPLQLLCIYLTSTTSCLTSKTVLELYTPSNPLILVTLPLHLFQNKKLEKGSVILITNVVKKSDTRYIYDWNVNNSTLETLTVLIKGDQIVEEVHLRDDLNRRHTLEEVVAPCLSSYGTSYLSPDSIKDLIKDYYSKSPKINDEVSRVFNCEKVKLNNFNFIEGKRGKFFKDIVNTYSCVVQGKEVGGGVLMNLDREVWRELKEHEDVRLVNLFNLHIETKDADTNRYSTSWKGGEGDVYVWNASSYFIVCDSDGEEGGLTSLEDYACTSPAVNFYVGGSEVEKVGEFLRGEEWREDVKVCINMGEFFISKRAVKDFFFGVPTSTLKEHEDEFQQLFEDCVKEKISFEWKLGNGKITSVNLVSL</sequence>
<evidence type="ECO:0000256" key="1">
    <source>
        <dbReference type="SAM" id="MobiDB-lite"/>
    </source>
</evidence>
<dbReference type="OrthoDB" id="10462936at2759"/>
<evidence type="ECO:0000313" key="3">
    <source>
        <dbReference type="Proteomes" id="UP001165122"/>
    </source>
</evidence>
<keyword evidence="3" id="KW-1185">Reference proteome</keyword>
<feature type="region of interest" description="Disordered" evidence="1">
    <location>
        <begin position="1"/>
        <end position="42"/>
    </location>
</feature>
<dbReference type="EMBL" id="BRXW01000154">
    <property type="protein sequence ID" value="GMI10884.1"/>
    <property type="molecule type" value="Genomic_DNA"/>
</dbReference>
<feature type="compositionally biased region" description="Low complexity" evidence="1">
    <location>
        <begin position="16"/>
        <end position="33"/>
    </location>
</feature>
<feature type="compositionally biased region" description="Pro residues" evidence="1">
    <location>
        <begin position="1"/>
        <end position="10"/>
    </location>
</feature>
<proteinExistence type="predicted"/>
<reference evidence="3" key="1">
    <citation type="journal article" date="2023" name="Commun. Biol.">
        <title>Genome analysis of Parmales, the sister group of diatoms, reveals the evolutionary specialization of diatoms from phago-mixotrophs to photoautotrophs.</title>
        <authorList>
            <person name="Ban H."/>
            <person name="Sato S."/>
            <person name="Yoshikawa S."/>
            <person name="Yamada K."/>
            <person name="Nakamura Y."/>
            <person name="Ichinomiya M."/>
            <person name="Sato N."/>
            <person name="Blanc-Mathieu R."/>
            <person name="Endo H."/>
            <person name="Kuwata A."/>
            <person name="Ogata H."/>
        </authorList>
    </citation>
    <scope>NUCLEOTIDE SEQUENCE [LARGE SCALE GENOMIC DNA]</scope>
    <source>
        <strain evidence="3">NIES 3700</strain>
    </source>
</reference>
<dbReference type="Proteomes" id="UP001165122">
    <property type="component" value="Unassembled WGS sequence"/>
</dbReference>
<protein>
    <submittedName>
        <fullName evidence="2">Uncharacterized protein</fullName>
    </submittedName>
</protein>